<dbReference type="AlphaFoldDB" id="C6T7K7"/>
<proteinExistence type="evidence at transcript level"/>
<feature type="region of interest" description="Disordered" evidence="1">
    <location>
        <begin position="1"/>
        <end position="25"/>
    </location>
</feature>
<sequence>MRQQKDKQTHAAALSTSTGLEHSNREEEIASIYRLSQDQRHKACTNTWSIEP</sequence>
<dbReference type="EMBL" id="BT093440">
    <property type="protein sequence ID" value="ACU17809.1"/>
    <property type="molecule type" value="mRNA"/>
</dbReference>
<name>C6T7K7_SOYBN</name>
<protein>
    <submittedName>
        <fullName evidence="2">Uncharacterized protein</fullName>
    </submittedName>
</protein>
<evidence type="ECO:0000313" key="2">
    <source>
        <dbReference type="EMBL" id="ACU17809.1"/>
    </source>
</evidence>
<reference evidence="2" key="1">
    <citation type="submission" date="2009-08" db="EMBL/GenBank/DDBJ databases">
        <authorList>
            <person name="Cheung F."/>
            <person name="Xiao Y."/>
            <person name="Chan A."/>
            <person name="Moskal W."/>
            <person name="Town C.D."/>
        </authorList>
    </citation>
    <scope>NUCLEOTIDE SEQUENCE</scope>
</reference>
<organism evidence="2">
    <name type="scientific">Glycine max</name>
    <name type="common">Soybean</name>
    <name type="synonym">Glycine hispida</name>
    <dbReference type="NCBI Taxonomy" id="3847"/>
    <lineage>
        <taxon>Eukaryota</taxon>
        <taxon>Viridiplantae</taxon>
        <taxon>Streptophyta</taxon>
        <taxon>Embryophyta</taxon>
        <taxon>Tracheophyta</taxon>
        <taxon>Spermatophyta</taxon>
        <taxon>Magnoliopsida</taxon>
        <taxon>eudicotyledons</taxon>
        <taxon>Gunneridae</taxon>
        <taxon>Pentapetalae</taxon>
        <taxon>rosids</taxon>
        <taxon>fabids</taxon>
        <taxon>Fabales</taxon>
        <taxon>Fabaceae</taxon>
        <taxon>Papilionoideae</taxon>
        <taxon>50 kb inversion clade</taxon>
        <taxon>NPAAA clade</taxon>
        <taxon>indigoferoid/millettioid clade</taxon>
        <taxon>Phaseoleae</taxon>
        <taxon>Glycine</taxon>
        <taxon>Glycine subgen. Soja</taxon>
    </lineage>
</organism>
<accession>C6T7K7</accession>
<evidence type="ECO:0000256" key="1">
    <source>
        <dbReference type="SAM" id="MobiDB-lite"/>
    </source>
</evidence>